<dbReference type="Proteomes" id="UP000321306">
    <property type="component" value="Unassembled WGS sequence"/>
</dbReference>
<evidence type="ECO:0000313" key="2">
    <source>
        <dbReference type="EMBL" id="GEM48827.1"/>
    </source>
</evidence>
<evidence type="ECO:0000256" key="1">
    <source>
        <dbReference type="SAM" id="Phobius"/>
    </source>
</evidence>
<reference evidence="2 3" key="1">
    <citation type="submission" date="2019-07" db="EMBL/GenBank/DDBJ databases">
        <title>Whole genome shotgun sequence of Deinococcus cellulosilyticus NBRC 106333.</title>
        <authorList>
            <person name="Hosoyama A."/>
            <person name="Uohara A."/>
            <person name="Ohji S."/>
            <person name="Ichikawa N."/>
        </authorList>
    </citation>
    <scope>NUCLEOTIDE SEQUENCE [LARGE SCALE GENOMIC DNA]</scope>
    <source>
        <strain evidence="2 3">NBRC 106333</strain>
    </source>
</reference>
<keyword evidence="1" id="KW-0472">Membrane</keyword>
<dbReference type="AlphaFoldDB" id="A0A511N8H1"/>
<evidence type="ECO:0000313" key="3">
    <source>
        <dbReference type="Proteomes" id="UP000321306"/>
    </source>
</evidence>
<dbReference type="RefSeq" id="WP_146888251.1">
    <property type="nucleotide sequence ID" value="NZ_BJXB01000025.1"/>
</dbReference>
<name>A0A511N8H1_DEIC1</name>
<keyword evidence="1" id="KW-1133">Transmembrane helix</keyword>
<dbReference type="EMBL" id="BJXB01000025">
    <property type="protein sequence ID" value="GEM48827.1"/>
    <property type="molecule type" value="Genomic_DNA"/>
</dbReference>
<feature type="transmembrane region" description="Helical" evidence="1">
    <location>
        <begin position="32"/>
        <end position="52"/>
    </location>
</feature>
<protein>
    <submittedName>
        <fullName evidence="2">Uncharacterized protein</fullName>
    </submittedName>
</protein>
<gene>
    <name evidence="2" type="ORF">DC3_44620</name>
</gene>
<proteinExistence type="predicted"/>
<organism evidence="2 3">
    <name type="scientific">Deinococcus cellulosilyticus (strain DSM 18568 / NBRC 106333 / KACC 11606 / 5516J-15)</name>
    <dbReference type="NCBI Taxonomy" id="1223518"/>
    <lineage>
        <taxon>Bacteria</taxon>
        <taxon>Thermotogati</taxon>
        <taxon>Deinococcota</taxon>
        <taxon>Deinococci</taxon>
        <taxon>Deinococcales</taxon>
        <taxon>Deinococcaceae</taxon>
        <taxon>Deinococcus</taxon>
    </lineage>
</organism>
<feature type="transmembrane region" description="Helical" evidence="1">
    <location>
        <begin position="7"/>
        <end position="26"/>
    </location>
</feature>
<comment type="caution">
    <text evidence="2">The sequence shown here is derived from an EMBL/GenBank/DDBJ whole genome shotgun (WGS) entry which is preliminary data.</text>
</comment>
<accession>A0A511N8H1</accession>
<keyword evidence="1" id="KW-0812">Transmembrane</keyword>
<keyword evidence="3" id="KW-1185">Reference proteome</keyword>
<sequence>MQKRPALRAAMISGAVAFIIIGLLFLMSGDTVFGGLVLGAGVVELVLLPLILKKMEDMNR</sequence>